<keyword evidence="2" id="KW-1185">Reference proteome</keyword>
<sequence>MIIAINDEILYKIVDYAADIGRMQERIESGKEAEFITQNQAHIRYGRGNVSKWVREGLVKRYKDADGKPKSGVRFNKLELESAAFKCNCFKSISPRAKDEIKDINCII</sequence>
<comment type="caution">
    <text evidence="1">The sequence shown here is derived from an EMBL/GenBank/DDBJ whole genome shotgun (WGS) entry which is preliminary data.</text>
</comment>
<accession>A0ABR8V9Y7</accession>
<evidence type="ECO:0000313" key="2">
    <source>
        <dbReference type="Proteomes" id="UP000616346"/>
    </source>
</evidence>
<reference evidence="1 2" key="1">
    <citation type="submission" date="2020-08" db="EMBL/GenBank/DDBJ databases">
        <title>A Genomic Blueprint of the Chicken Gut Microbiome.</title>
        <authorList>
            <person name="Gilroy R."/>
            <person name="Ravi A."/>
            <person name="Getino M."/>
            <person name="Pursley I."/>
            <person name="Horton D.L."/>
            <person name="Alikhan N.-F."/>
            <person name="Baker D."/>
            <person name="Gharbi K."/>
            <person name="Hall N."/>
            <person name="Watson M."/>
            <person name="Adriaenssens E.M."/>
            <person name="Foster-Nyarko E."/>
            <person name="Jarju S."/>
            <person name="Secka A."/>
            <person name="Antonio M."/>
            <person name="Oren A."/>
            <person name="Chaudhuri R."/>
            <person name="La Ragione R.M."/>
            <person name="Hildebrand F."/>
            <person name="Pallen M.J."/>
        </authorList>
    </citation>
    <scope>NUCLEOTIDE SEQUENCE [LARGE SCALE GENOMIC DNA]</scope>
    <source>
        <strain evidence="1 2">Sa1YUN3</strain>
    </source>
</reference>
<proteinExistence type="predicted"/>
<dbReference type="Proteomes" id="UP000616346">
    <property type="component" value="Unassembled WGS sequence"/>
</dbReference>
<dbReference type="EMBL" id="JACSPQ010000001">
    <property type="protein sequence ID" value="MBD8001561.1"/>
    <property type="molecule type" value="Genomic_DNA"/>
</dbReference>
<gene>
    <name evidence="1" type="ORF">H9626_04915</name>
</gene>
<evidence type="ECO:0008006" key="3">
    <source>
        <dbReference type="Google" id="ProtNLM"/>
    </source>
</evidence>
<organism evidence="1 2">
    <name type="scientific">Phocaeicola faecium</name>
    <dbReference type="NCBI Taxonomy" id="2762213"/>
    <lineage>
        <taxon>Bacteria</taxon>
        <taxon>Pseudomonadati</taxon>
        <taxon>Bacteroidota</taxon>
        <taxon>Bacteroidia</taxon>
        <taxon>Bacteroidales</taxon>
        <taxon>Bacteroidaceae</taxon>
        <taxon>Phocaeicola</taxon>
    </lineage>
</organism>
<name>A0ABR8V9Y7_9BACT</name>
<dbReference type="RefSeq" id="WP_191709737.1">
    <property type="nucleotide sequence ID" value="NZ_JACSPQ010000001.1"/>
</dbReference>
<evidence type="ECO:0000313" key="1">
    <source>
        <dbReference type="EMBL" id="MBD8001561.1"/>
    </source>
</evidence>
<protein>
    <recommendedName>
        <fullName evidence="3">DNA-binding protein</fullName>
    </recommendedName>
</protein>